<dbReference type="InterPro" id="IPR013150">
    <property type="entry name" value="TFIIB_cyclin"/>
</dbReference>
<reference evidence="5" key="1">
    <citation type="journal article" date="2020" name="Nature">
        <title>Giant virus diversity and host interactions through global metagenomics.</title>
        <authorList>
            <person name="Schulz F."/>
            <person name="Roux S."/>
            <person name="Paez-Espino D."/>
            <person name="Jungbluth S."/>
            <person name="Walsh D.A."/>
            <person name="Denef V.J."/>
            <person name="McMahon K.D."/>
            <person name="Konstantinidis K.T."/>
            <person name="Eloe-Fadrosh E.A."/>
            <person name="Kyrpides N.C."/>
            <person name="Woyke T."/>
        </authorList>
    </citation>
    <scope>NUCLEOTIDE SEQUENCE</scope>
    <source>
        <strain evidence="5">GVMAG-M-3300023179-62</strain>
    </source>
</reference>
<evidence type="ECO:0000259" key="4">
    <source>
        <dbReference type="Pfam" id="PF00382"/>
    </source>
</evidence>
<protein>
    <recommendedName>
        <fullName evidence="4">Transcription factor TFIIB cyclin-like domain-containing protein</fullName>
    </recommendedName>
</protein>
<accession>A0A6C0H2L2</accession>
<evidence type="ECO:0000256" key="1">
    <source>
        <dbReference type="ARBA" id="ARBA00023015"/>
    </source>
</evidence>
<keyword evidence="1" id="KW-0805">Transcription regulation</keyword>
<evidence type="ECO:0000313" key="5">
    <source>
        <dbReference type="EMBL" id="QHT74791.1"/>
    </source>
</evidence>
<dbReference type="PANTHER" id="PTHR11618">
    <property type="entry name" value="TRANSCRIPTION INITIATION FACTOR IIB-RELATED"/>
    <property type="match status" value="1"/>
</dbReference>
<dbReference type="Gene3D" id="1.10.472.10">
    <property type="entry name" value="Cyclin-like"/>
    <property type="match status" value="2"/>
</dbReference>
<dbReference type="GO" id="GO:0070897">
    <property type="term" value="P:transcription preinitiation complex assembly"/>
    <property type="evidence" value="ECO:0007669"/>
    <property type="project" value="InterPro"/>
</dbReference>
<dbReference type="GO" id="GO:0017025">
    <property type="term" value="F:TBP-class protein binding"/>
    <property type="evidence" value="ECO:0007669"/>
    <property type="project" value="InterPro"/>
</dbReference>
<dbReference type="GO" id="GO:0097550">
    <property type="term" value="C:transcription preinitiation complex"/>
    <property type="evidence" value="ECO:0007669"/>
    <property type="project" value="TreeGrafter"/>
</dbReference>
<dbReference type="InterPro" id="IPR000812">
    <property type="entry name" value="TFIIB"/>
</dbReference>
<feature type="region of interest" description="Disordered" evidence="3">
    <location>
        <begin position="66"/>
        <end position="85"/>
    </location>
</feature>
<organism evidence="5">
    <name type="scientific">viral metagenome</name>
    <dbReference type="NCBI Taxonomy" id="1070528"/>
    <lineage>
        <taxon>unclassified sequences</taxon>
        <taxon>metagenomes</taxon>
        <taxon>organismal metagenomes</taxon>
    </lineage>
</organism>
<dbReference type="CDD" id="cd00043">
    <property type="entry name" value="CYCLIN_SF"/>
    <property type="match status" value="2"/>
</dbReference>
<dbReference type="Pfam" id="PF00382">
    <property type="entry name" value="TFIIB"/>
    <property type="match status" value="1"/>
</dbReference>
<sequence length="274" mass="31046">MSDFALFEQALAEYETKKIENESSDDDDVCIHSDLVAENGIVSCLECGEQIHRTIMHEKEWRFYGHSDSKRSSDPNRVQMRKSEERSINKDVENMGFSETIVSTANDIYSQVTKGQIYRGDSRKAVVFACIYHAYKMAGKCQTPKNLMETFGLNKKSSLKGLKIVNVNAPKDSPLHTTTLTAVHHIHDVMDKFSATQSQKNEVIDLYRKTKNRSSKLNRARPQSVAAALTYYWICKKNMDISLKKFAQKADLSELTINKNAKEVALVLGTPKII</sequence>
<keyword evidence="2" id="KW-0804">Transcription</keyword>
<dbReference type="EMBL" id="MN739858">
    <property type="protein sequence ID" value="QHT74791.1"/>
    <property type="molecule type" value="Genomic_DNA"/>
</dbReference>
<dbReference type="AlphaFoldDB" id="A0A6C0H2L2"/>
<evidence type="ECO:0000256" key="2">
    <source>
        <dbReference type="ARBA" id="ARBA00023163"/>
    </source>
</evidence>
<dbReference type="SUPFAM" id="SSF47954">
    <property type="entry name" value="Cyclin-like"/>
    <property type="match status" value="2"/>
</dbReference>
<feature type="domain" description="Transcription factor TFIIB cyclin-like" evidence="4">
    <location>
        <begin position="85"/>
        <end position="163"/>
    </location>
</feature>
<proteinExistence type="predicted"/>
<dbReference type="InterPro" id="IPR036915">
    <property type="entry name" value="Cyclin-like_sf"/>
</dbReference>
<evidence type="ECO:0000256" key="3">
    <source>
        <dbReference type="SAM" id="MobiDB-lite"/>
    </source>
</evidence>
<dbReference type="GO" id="GO:0005634">
    <property type="term" value="C:nucleus"/>
    <property type="evidence" value="ECO:0007669"/>
    <property type="project" value="TreeGrafter"/>
</dbReference>
<name>A0A6C0H2L2_9ZZZZ</name>
<dbReference type="PANTHER" id="PTHR11618:SF13">
    <property type="entry name" value="TRANSCRIPTION INITIATION FACTOR IIB"/>
    <property type="match status" value="1"/>
</dbReference>